<dbReference type="Gene3D" id="1.20.1720.10">
    <property type="entry name" value="Multidrug resistance protein D"/>
    <property type="match status" value="1"/>
</dbReference>
<feature type="transmembrane region" description="Helical" evidence="5">
    <location>
        <begin position="134"/>
        <end position="158"/>
    </location>
</feature>
<dbReference type="InterPro" id="IPR011701">
    <property type="entry name" value="MFS"/>
</dbReference>
<evidence type="ECO:0000256" key="2">
    <source>
        <dbReference type="ARBA" id="ARBA00022692"/>
    </source>
</evidence>
<evidence type="ECO:0000313" key="7">
    <source>
        <dbReference type="EMBL" id="MFD0900457.1"/>
    </source>
</evidence>
<keyword evidence="4 5" id="KW-0472">Membrane</keyword>
<protein>
    <submittedName>
        <fullName evidence="7">MFS transporter</fullName>
    </submittedName>
</protein>
<evidence type="ECO:0000256" key="4">
    <source>
        <dbReference type="ARBA" id="ARBA00023136"/>
    </source>
</evidence>
<comment type="subcellular location">
    <subcellularLocation>
        <location evidence="1">Cell membrane</location>
        <topology evidence="1">Multi-pass membrane protein</topology>
    </subcellularLocation>
</comment>
<dbReference type="CDD" id="cd17321">
    <property type="entry name" value="MFS_MMR_MDR_like"/>
    <property type="match status" value="1"/>
</dbReference>
<keyword evidence="2 5" id="KW-0812">Transmembrane</keyword>
<feature type="transmembrane region" description="Helical" evidence="5">
    <location>
        <begin position="103"/>
        <end position="122"/>
    </location>
</feature>
<dbReference type="PANTHER" id="PTHR42718">
    <property type="entry name" value="MAJOR FACILITATOR SUPERFAMILY MULTIDRUG TRANSPORTER MFSC"/>
    <property type="match status" value="1"/>
</dbReference>
<gene>
    <name evidence="7" type="ORF">ACFQ11_08660</name>
</gene>
<feature type="transmembrane region" description="Helical" evidence="5">
    <location>
        <begin position="344"/>
        <end position="364"/>
    </location>
</feature>
<accession>A0ABW3EME9</accession>
<feature type="transmembrane region" description="Helical" evidence="5">
    <location>
        <begin position="414"/>
        <end position="431"/>
    </location>
</feature>
<dbReference type="InterPro" id="IPR036259">
    <property type="entry name" value="MFS_trans_sf"/>
</dbReference>
<dbReference type="Proteomes" id="UP001596972">
    <property type="component" value="Unassembled WGS sequence"/>
</dbReference>
<feature type="transmembrane region" description="Helical" evidence="5">
    <location>
        <begin position="46"/>
        <end position="66"/>
    </location>
</feature>
<feature type="transmembrane region" description="Helical" evidence="5">
    <location>
        <begin position="12"/>
        <end position="34"/>
    </location>
</feature>
<evidence type="ECO:0000256" key="3">
    <source>
        <dbReference type="ARBA" id="ARBA00022989"/>
    </source>
</evidence>
<feature type="transmembrane region" description="Helical" evidence="5">
    <location>
        <begin position="202"/>
        <end position="223"/>
    </location>
</feature>
<dbReference type="Pfam" id="PF07690">
    <property type="entry name" value="MFS_1"/>
    <property type="match status" value="1"/>
</dbReference>
<proteinExistence type="predicted"/>
<feature type="transmembrane region" description="Helical" evidence="5">
    <location>
        <begin position="370"/>
        <end position="393"/>
    </location>
</feature>
<evidence type="ECO:0000256" key="5">
    <source>
        <dbReference type="SAM" id="Phobius"/>
    </source>
</evidence>
<feature type="transmembrane region" description="Helical" evidence="5">
    <location>
        <begin position="170"/>
        <end position="190"/>
    </location>
</feature>
<keyword evidence="3 5" id="KW-1133">Transmembrane helix</keyword>
<reference evidence="8" key="1">
    <citation type="journal article" date="2019" name="Int. J. Syst. Evol. Microbiol.">
        <title>The Global Catalogue of Microorganisms (GCM) 10K type strain sequencing project: providing services to taxonomists for standard genome sequencing and annotation.</title>
        <authorList>
            <consortium name="The Broad Institute Genomics Platform"/>
            <consortium name="The Broad Institute Genome Sequencing Center for Infectious Disease"/>
            <person name="Wu L."/>
            <person name="Ma J."/>
        </authorList>
    </citation>
    <scope>NUCLEOTIDE SEQUENCE [LARGE SCALE GENOMIC DNA]</scope>
    <source>
        <strain evidence="8">JCM 31202</strain>
    </source>
</reference>
<dbReference type="SUPFAM" id="SSF103473">
    <property type="entry name" value="MFS general substrate transporter"/>
    <property type="match status" value="1"/>
</dbReference>
<dbReference type="EMBL" id="JBHTJA010000011">
    <property type="protein sequence ID" value="MFD0900457.1"/>
    <property type="molecule type" value="Genomic_DNA"/>
</dbReference>
<sequence>MPTISGRRRTIALLAILLAAFMDLMDVTILYVVLPPLETDLHASPASVVWMSSGYTLALALGLITGARIGDRLGHKRVFLAGMGGFLAASVLCGLSVAPGMLVGARVVQGVFAAAMIPQVLSQIQVMYAPAERGAALAAYSALTPLAAALGMVFGPLLVNWDLFGTGWRMVFFVNVVVGAVTMPVAWRLLPEGGRSRAARLDLAGVGISTVGLVLVLYPLITAAERPRWSGWATASVLAGLAVLAGFVAHQRRLALRGGEPLLRMGLLRIRTLSAGLVVQLTYLAPIVGFFLVFMQFLQLGLGYGAMRAGLMLLPWSIVVAVVAGVSAGVLLPKIGRLTIQIGLVLNAAGFALLALAAAGATGATGWTAFLPGVLVGAAGMGLVTSPIAVLTLTDVPPAEAGTGSGLFNTTGQLGNSIGVAVIGTVFFARLHGGPDGSRVRDFGDAMATSLWLGIGLLALALAASFLLPRHHRPDPAPDESPEQAMVTA</sequence>
<dbReference type="PANTHER" id="PTHR42718:SF39">
    <property type="entry name" value="ACTINORHODIN TRANSPORTER-RELATED"/>
    <property type="match status" value="1"/>
</dbReference>
<dbReference type="InterPro" id="IPR020846">
    <property type="entry name" value="MFS_dom"/>
</dbReference>
<evidence type="ECO:0000313" key="8">
    <source>
        <dbReference type="Proteomes" id="UP001596972"/>
    </source>
</evidence>
<organism evidence="7 8">
    <name type="scientific">Actinomadura sediminis</name>
    <dbReference type="NCBI Taxonomy" id="1038904"/>
    <lineage>
        <taxon>Bacteria</taxon>
        <taxon>Bacillati</taxon>
        <taxon>Actinomycetota</taxon>
        <taxon>Actinomycetes</taxon>
        <taxon>Streptosporangiales</taxon>
        <taxon>Thermomonosporaceae</taxon>
        <taxon>Actinomadura</taxon>
    </lineage>
</organism>
<feature type="transmembrane region" description="Helical" evidence="5">
    <location>
        <begin position="78"/>
        <end position="97"/>
    </location>
</feature>
<name>A0ABW3EME9_9ACTN</name>
<dbReference type="Gene3D" id="1.20.1250.20">
    <property type="entry name" value="MFS general substrate transporter like domains"/>
    <property type="match status" value="1"/>
</dbReference>
<dbReference type="RefSeq" id="WP_378297460.1">
    <property type="nucleotide sequence ID" value="NZ_JBHTJA010000011.1"/>
</dbReference>
<feature type="domain" description="Major facilitator superfamily (MFS) profile" evidence="6">
    <location>
        <begin position="12"/>
        <end position="473"/>
    </location>
</feature>
<comment type="caution">
    <text evidence="7">The sequence shown here is derived from an EMBL/GenBank/DDBJ whole genome shotgun (WGS) entry which is preliminary data.</text>
</comment>
<feature type="transmembrane region" description="Helical" evidence="5">
    <location>
        <begin position="229"/>
        <end position="249"/>
    </location>
</feature>
<keyword evidence="8" id="KW-1185">Reference proteome</keyword>
<evidence type="ECO:0000256" key="1">
    <source>
        <dbReference type="ARBA" id="ARBA00004651"/>
    </source>
</evidence>
<feature type="transmembrane region" description="Helical" evidence="5">
    <location>
        <begin position="451"/>
        <end position="468"/>
    </location>
</feature>
<evidence type="ECO:0000259" key="6">
    <source>
        <dbReference type="PROSITE" id="PS50850"/>
    </source>
</evidence>
<feature type="transmembrane region" description="Helical" evidence="5">
    <location>
        <begin position="313"/>
        <end position="332"/>
    </location>
</feature>
<dbReference type="PROSITE" id="PS50850">
    <property type="entry name" value="MFS"/>
    <property type="match status" value="1"/>
</dbReference>
<feature type="transmembrane region" description="Helical" evidence="5">
    <location>
        <begin position="270"/>
        <end position="293"/>
    </location>
</feature>